<dbReference type="InterPro" id="IPR000014">
    <property type="entry name" value="PAS"/>
</dbReference>
<dbReference type="Gene3D" id="3.30.70.270">
    <property type="match status" value="1"/>
</dbReference>
<keyword evidence="4" id="KW-1185">Reference proteome</keyword>
<gene>
    <name evidence="3" type="ORF">AXX12_15505</name>
</gene>
<dbReference type="SMART" id="SM00091">
    <property type="entry name" value="PAS"/>
    <property type="match status" value="1"/>
</dbReference>
<dbReference type="NCBIfam" id="TIGR00229">
    <property type="entry name" value="sensory_box"/>
    <property type="match status" value="1"/>
</dbReference>
<dbReference type="PROSITE" id="PS50112">
    <property type="entry name" value="PAS"/>
    <property type="match status" value="1"/>
</dbReference>
<accession>A0A154BLY3</accession>
<dbReference type="InterPro" id="IPR043128">
    <property type="entry name" value="Rev_trsase/Diguanyl_cyclase"/>
</dbReference>
<reference evidence="3 4" key="1">
    <citation type="submission" date="2016-02" db="EMBL/GenBank/DDBJ databases">
        <title>Anaerosporomusa subterraneum gen. nov., sp. nov., a spore-forming obligate anaerobe isolated from saprolite.</title>
        <authorList>
            <person name="Choi J.K."/>
            <person name="Shah M."/>
            <person name="Yee N."/>
        </authorList>
    </citation>
    <scope>NUCLEOTIDE SEQUENCE [LARGE SCALE GENOMIC DNA]</scope>
    <source>
        <strain evidence="3 4">RU4</strain>
    </source>
</reference>
<dbReference type="CDD" id="cd00130">
    <property type="entry name" value="PAS"/>
    <property type="match status" value="1"/>
</dbReference>
<dbReference type="InterPro" id="IPR000160">
    <property type="entry name" value="GGDEF_dom"/>
</dbReference>
<dbReference type="SUPFAM" id="SSF55073">
    <property type="entry name" value="Nucleotide cyclase"/>
    <property type="match status" value="1"/>
</dbReference>
<organism evidence="3 4">
    <name type="scientific">Anaerosporomusa subterranea</name>
    <dbReference type="NCBI Taxonomy" id="1794912"/>
    <lineage>
        <taxon>Bacteria</taxon>
        <taxon>Bacillati</taxon>
        <taxon>Bacillota</taxon>
        <taxon>Negativicutes</taxon>
        <taxon>Acetonemataceae</taxon>
        <taxon>Anaerosporomusa</taxon>
    </lineage>
</organism>
<dbReference type="RefSeq" id="WP_066245517.1">
    <property type="nucleotide sequence ID" value="NZ_LSGP01000026.1"/>
</dbReference>
<dbReference type="SUPFAM" id="SSF55785">
    <property type="entry name" value="PYP-like sensor domain (PAS domain)"/>
    <property type="match status" value="1"/>
</dbReference>
<proteinExistence type="predicted"/>
<dbReference type="Gene3D" id="3.30.450.20">
    <property type="entry name" value="PAS domain"/>
    <property type="match status" value="1"/>
</dbReference>
<name>A0A154BLY3_ANASB</name>
<dbReference type="Pfam" id="PF00990">
    <property type="entry name" value="GGDEF"/>
    <property type="match status" value="1"/>
</dbReference>
<feature type="domain" description="PAS" evidence="1">
    <location>
        <begin position="34"/>
        <end position="100"/>
    </location>
</feature>
<protein>
    <recommendedName>
        <fullName evidence="5">Diguanylate cyclase</fullName>
    </recommendedName>
</protein>
<evidence type="ECO:0008006" key="5">
    <source>
        <dbReference type="Google" id="ProtNLM"/>
    </source>
</evidence>
<dbReference type="Pfam" id="PF08447">
    <property type="entry name" value="PAS_3"/>
    <property type="match status" value="1"/>
</dbReference>
<dbReference type="InterPro" id="IPR035965">
    <property type="entry name" value="PAS-like_dom_sf"/>
</dbReference>
<dbReference type="FunFam" id="3.30.70.270:FF:000001">
    <property type="entry name" value="Diguanylate cyclase domain protein"/>
    <property type="match status" value="1"/>
</dbReference>
<comment type="caution">
    <text evidence="3">The sequence shown here is derived from an EMBL/GenBank/DDBJ whole genome shotgun (WGS) entry which is preliminary data.</text>
</comment>
<evidence type="ECO:0000259" key="1">
    <source>
        <dbReference type="PROSITE" id="PS50112"/>
    </source>
</evidence>
<feature type="domain" description="GGDEF" evidence="2">
    <location>
        <begin position="186"/>
        <end position="309"/>
    </location>
</feature>
<sequence>MITIRANTIEGSVTDTAPLWFGTNVGDAEKKICFQQIFEVAPVAMLICNLAGGCIWANSAFYELVGYAFSDNLALYSRDFVHPDDLETELQFIQALQKRSSPQRVNKVRYIRGDGRVIDVEQHATVLQDSNSGYIIMQVIDTTKQKQLETDMRFMAFHDALTGLGNRLQFQEKLAFALQQAEQEHTGMGIVFLDLDRFKLINDTIGHQAGDQALREIGRRLAGCVRKSDTVARVGGDEFIVLLPTISNRADARRIAEKMIIAIEKPLCLADCQFSLQASFGVAVFPDDGQDADSLIAAADLAMYRCKGR</sequence>
<dbReference type="PROSITE" id="PS50887">
    <property type="entry name" value="GGDEF"/>
    <property type="match status" value="1"/>
</dbReference>
<dbReference type="InterPro" id="IPR029787">
    <property type="entry name" value="Nucleotide_cyclase"/>
</dbReference>
<dbReference type="PANTHER" id="PTHR44757">
    <property type="entry name" value="DIGUANYLATE CYCLASE DGCP"/>
    <property type="match status" value="1"/>
</dbReference>
<dbReference type="PANTHER" id="PTHR44757:SF2">
    <property type="entry name" value="BIOFILM ARCHITECTURE MAINTENANCE PROTEIN MBAA"/>
    <property type="match status" value="1"/>
</dbReference>
<evidence type="ECO:0000259" key="2">
    <source>
        <dbReference type="PROSITE" id="PS50887"/>
    </source>
</evidence>
<dbReference type="Proteomes" id="UP000076268">
    <property type="component" value="Unassembled WGS sequence"/>
</dbReference>
<evidence type="ECO:0000313" key="4">
    <source>
        <dbReference type="Proteomes" id="UP000076268"/>
    </source>
</evidence>
<dbReference type="STRING" id="1794912.AXX12_15505"/>
<dbReference type="SMART" id="SM00267">
    <property type="entry name" value="GGDEF"/>
    <property type="match status" value="1"/>
</dbReference>
<dbReference type="AlphaFoldDB" id="A0A154BLY3"/>
<dbReference type="NCBIfam" id="TIGR00254">
    <property type="entry name" value="GGDEF"/>
    <property type="match status" value="1"/>
</dbReference>
<dbReference type="CDD" id="cd01949">
    <property type="entry name" value="GGDEF"/>
    <property type="match status" value="1"/>
</dbReference>
<evidence type="ECO:0000313" key="3">
    <source>
        <dbReference type="EMBL" id="KYZ74984.1"/>
    </source>
</evidence>
<dbReference type="InterPro" id="IPR013655">
    <property type="entry name" value="PAS_fold_3"/>
</dbReference>
<dbReference type="InterPro" id="IPR052155">
    <property type="entry name" value="Biofilm_reg_signaling"/>
</dbReference>
<dbReference type="EMBL" id="LSGP01000026">
    <property type="protein sequence ID" value="KYZ74984.1"/>
    <property type="molecule type" value="Genomic_DNA"/>
</dbReference>